<proteinExistence type="inferred from homology"/>
<evidence type="ECO:0000313" key="9">
    <source>
        <dbReference type="EMBL" id="OQE40302.1"/>
    </source>
</evidence>
<keyword evidence="4 8" id="KW-0479">Metal-binding</keyword>
<dbReference type="Pfam" id="PF00067">
    <property type="entry name" value="p450"/>
    <property type="match status" value="1"/>
</dbReference>
<dbReference type="GO" id="GO:0020037">
    <property type="term" value="F:heme binding"/>
    <property type="evidence" value="ECO:0007669"/>
    <property type="project" value="InterPro"/>
</dbReference>
<accession>A0A1V6UPF7</accession>
<feature type="binding site" description="axial binding residue" evidence="8">
    <location>
        <position position="441"/>
    </location>
    <ligand>
        <name>heme</name>
        <dbReference type="ChEBI" id="CHEBI:30413"/>
    </ligand>
    <ligandPart>
        <name>Fe</name>
        <dbReference type="ChEBI" id="CHEBI:18248"/>
    </ligandPart>
</feature>
<evidence type="ECO:0000256" key="1">
    <source>
        <dbReference type="ARBA" id="ARBA00001971"/>
    </source>
</evidence>
<sequence length="501" mass="57238">MVPLTYDVLFLWLVYAVLAYKGTKVIYRLYLSPLAGFPGPRLAAATGLYEFYFDIIKGGQFMFELERLHDKYGPIVRITPHEIHIRDPSFYDTVYGGPIHKRDRDPKFALAGVPLSAFETAPHGLHRERRRLLSPFLTAQAVTGIQPVIQEKIDLLCSHLSRMVGTGEIMELHSICVSFAIDVLSTYMLGSENCYGYLDNAVITNEWKMCVNSIFEGLVLLRHFPFILNPARMFPRFASWVAPTFSWYDKLEKKIRQSVKDAYDKPDGESVMSKILSNDKLPDNEKELQRLQDEFEFVLIAGTDAPSQVIAITLFYLLWNPETYQKLRDELNEAFPILGEADWTKLKSLPYLSAVVKESLRLSAVVTTRLPRIAPDEALHHGEWTIPRGTIVSMTTHSILRSPVVWDEPMKFIPERWMGPPEEVRELDRYLVPFAKGNSSCMGPRMAYAWLHAVVGTVVRKFELELHETDESNIEIVRDCFNGGTVPGHNKIRVKITKELN</sequence>
<gene>
    <name evidence="9" type="ORF">PENCOP_c006G07885</name>
</gene>
<keyword evidence="10" id="KW-1185">Reference proteome</keyword>
<comment type="cofactor">
    <cofactor evidence="1 8">
        <name>heme</name>
        <dbReference type="ChEBI" id="CHEBI:30413"/>
    </cofactor>
</comment>
<dbReference type="GO" id="GO:0005506">
    <property type="term" value="F:iron ion binding"/>
    <property type="evidence" value="ECO:0007669"/>
    <property type="project" value="InterPro"/>
</dbReference>
<dbReference type="GO" id="GO:0004497">
    <property type="term" value="F:monooxygenase activity"/>
    <property type="evidence" value="ECO:0007669"/>
    <property type="project" value="UniProtKB-KW"/>
</dbReference>
<evidence type="ECO:0000256" key="5">
    <source>
        <dbReference type="ARBA" id="ARBA00023002"/>
    </source>
</evidence>
<comment type="similarity">
    <text evidence="2">Belongs to the cytochrome P450 family.</text>
</comment>
<dbReference type="AlphaFoldDB" id="A0A1V6UPF7"/>
<dbReference type="PRINTS" id="PR00385">
    <property type="entry name" value="P450"/>
</dbReference>
<evidence type="ECO:0000256" key="7">
    <source>
        <dbReference type="ARBA" id="ARBA00023033"/>
    </source>
</evidence>
<protein>
    <recommendedName>
        <fullName evidence="11">Cytochrome P450</fullName>
    </recommendedName>
</protein>
<organism evidence="9 10">
    <name type="scientific">Penicillium coprophilum</name>
    <dbReference type="NCBI Taxonomy" id="36646"/>
    <lineage>
        <taxon>Eukaryota</taxon>
        <taxon>Fungi</taxon>
        <taxon>Dikarya</taxon>
        <taxon>Ascomycota</taxon>
        <taxon>Pezizomycotina</taxon>
        <taxon>Eurotiomycetes</taxon>
        <taxon>Eurotiomycetidae</taxon>
        <taxon>Eurotiales</taxon>
        <taxon>Aspergillaceae</taxon>
        <taxon>Penicillium</taxon>
    </lineage>
</organism>
<dbReference type="Proteomes" id="UP000191500">
    <property type="component" value="Unassembled WGS sequence"/>
</dbReference>
<evidence type="ECO:0000256" key="8">
    <source>
        <dbReference type="PIRSR" id="PIRSR602401-1"/>
    </source>
</evidence>
<evidence type="ECO:0000256" key="4">
    <source>
        <dbReference type="ARBA" id="ARBA00022723"/>
    </source>
</evidence>
<keyword evidence="6 8" id="KW-0408">Iron</keyword>
<dbReference type="PRINTS" id="PR00463">
    <property type="entry name" value="EP450I"/>
</dbReference>
<dbReference type="InterPro" id="IPR050121">
    <property type="entry name" value="Cytochrome_P450_monoxygenase"/>
</dbReference>
<dbReference type="InterPro" id="IPR036396">
    <property type="entry name" value="Cyt_P450_sf"/>
</dbReference>
<dbReference type="GO" id="GO:0016705">
    <property type="term" value="F:oxidoreductase activity, acting on paired donors, with incorporation or reduction of molecular oxygen"/>
    <property type="evidence" value="ECO:0007669"/>
    <property type="project" value="InterPro"/>
</dbReference>
<keyword evidence="7" id="KW-0503">Monooxygenase</keyword>
<name>A0A1V6UPF7_9EURO</name>
<evidence type="ECO:0000313" key="10">
    <source>
        <dbReference type="Proteomes" id="UP000191500"/>
    </source>
</evidence>
<dbReference type="PANTHER" id="PTHR24305">
    <property type="entry name" value="CYTOCHROME P450"/>
    <property type="match status" value="1"/>
</dbReference>
<dbReference type="GO" id="GO:0043386">
    <property type="term" value="P:mycotoxin biosynthetic process"/>
    <property type="evidence" value="ECO:0007669"/>
    <property type="project" value="UniProtKB-ARBA"/>
</dbReference>
<evidence type="ECO:0000256" key="6">
    <source>
        <dbReference type="ARBA" id="ARBA00023004"/>
    </source>
</evidence>
<dbReference type="EMBL" id="MDDG01000006">
    <property type="protein sequence ID" value="OQE40302.1"/>
    <property type="molecule type" value="Genomic_DNA"/>
</dbReference>
<keyword evidence="3 8" id="KW-0349">Heme</keyword>
<dbReference type="STRING" id="36646.A0A1V6UPF7"/>
<dbReference type="SUPFAM" id="SSF48264">
    <property type="entry name" value="Cytochrome P450"/>
    <property type="match status" value="1"/>
</dbReference>
<reference evidence="10" key="1">
    <citation type="journal article" date="2017" name="Nat. Microbiol.">
        <title>Global analysis of biosynthetic gene clusters reveals vast potential of secondary metabolite production in Penicillium species.</title>
        <authorList>
            <person name="Nielsen J.C."/>
            <person name="Grijseels S."/>
            <person name="Prigent S."/>
            <person name="Ji B."/>
            <person name="Dainat J."/>
            <person name="Nielsen K.F."/>
            <person name="Frisvad J.C."/>
            <person name="Workman M."/>
            <person name="Nielsen J."/>
        </authorList>
    </citation>
    <scope>NUCLEOTIDE SEQUENCE [LARGE SCALE GENOMIC DNA]</scope>
    <source>
        <strain evidence="10">IBT 31321</strain>
    </source>
</reference>
<evidence type="ECO:0008006" key="11">
    <source>
        <dbReference type="Google" id="ProtNLM"/>
    </source>
</evidence>
<keyword evidence="5" id="KW-0560">Oxidoreductase</keyword>
<dbReference type="InterPro" id="IPR001128">
    <property type="entry name" value="Cyt_P450"/>
</dbReference>
<dbReference type="Gene3D" id="1.10.630.10">
    <property type="entry name" value="Cytochrome P450"/>
    <property type="match status" value="1"/>
</dbReference>
<dbReference type="InterPro" id="IPR002401">
    <property type="entry name" value="Cyt_P450_E_grp-I"/>
</dbReference>
<dbReference type="CDD" id="cd11062">
    <property type="entry name" value="CYP58-like"/>
    <property type="match status" value="1"/>
</dbReference>
<dbReference type="PANTHER" id="PTHR24305:SF157">
    <property type="entry name" value="N-ACETYLTRYPTOPHAN 6-HYDROXYLASE IVOC-RELATED"/>
    <property type="match status" value="1"/>
</dbReference>
<evidence type="ECO:0000256" key="2">
    <source>
        <dbReference type="ARBA" id="ARBA00010617"/>
    </source>
</evidence>
<comment type="caution">
    <text evidence="9">The sequence shown here is derived from an EMBL/GenBank/DDBJ whole genome shotgun (WGS) entry which is preliminary data.</text>
</comment>
<evidence type="ECO:0000256" key="3">
    <source>
        <dbReference type="ARBA" id="ARBA00022617"/>
    </source>
</evidence>